<organism evidence="2 3">
    <name type="scientific">Cochliobolus heterostrophus (strain C5 / ATCC 48332 / race O)</name>
    <name type="common">Southern corn leaf blight fungus</name>
    <name type="synonym">Bipolaris maydis</name>
    <dbReference type="NCBI Taxonomy" id="701091"/>
    <lineage>
        <taxon>Eukaryota</taxon>
        <taxon>Fungi</taxon>
        <taxon>Dikarya</taxon>
        <taxon>Ascomycota</taxon>
        <taxon>Pezizomycotina</taxon>
        <taxon>Dothideomycetes</taxon>
        <taxon>Pleosporomycetidae</taxon>
        <taxon>Pleosporales</taxon>
        <taxon>Pleosporineae</taxon>
        <taxon>Pleosporaceae</taxon>
        <taxon>Bipolaris</taxon>
    </lineage>
</organism>
<dbReference type="OMA" id="MYQPALG"/>
<feature type="compositionally biased region" description="Polar residues" evidence="1">
    <location>
        <begin position="1"/>
        <end position="17"/>
    </location>
</feature>
<dbReference type="Proteomes" id="UP000016936">
    <property type="component" value="Unassembled WGS sequence"/>
</dbReference>
<sequence length="296" mass="33256">MTSVTDFSGPSPYSGSTARDVRRTQSLSVRHLQSGYSPSNFSNIFPLTALPVSSFTQPSFGFNIDSRHFSESHTTNMSSQSQLTSKGYEHSIRNMRTVRQSHLSMPDHHEFVAAAMSKRNTTQLSSMMQFETRSPPYPLYDENVYTQSTHIVHCSHDTYFRQPTAEDFLRQHPPLPPPPVEVCDIDQDLPVIEPDSHVEMDQLEQPIEDPCNSQPGKMDAGTPTHPSTKSPPEPSCTHHNSRVQSIDSDMYQPALGGLHKISNLQGKTSKCNKVRNAVSRLNPFRRQRQFGSGTKR</sequence>
<dbReference type="EMBL" id="KB445585">
    <property type="protein sequence ID" value="EMD86346.1"/>
    <property type="molecule type" value="Genomic_DNA"/>
</dbReference>
<evidence type="ECO:0000256" key="1">
    <source>
        <dbReference type="SAM" id="MobiDB-lite"/>
    </source>
</evidence>
<reference evidence="3" key="2">
    <citation type="journal article" date="2013" name="PLoS Genet.">
        <title>Comparative genome structure, secondary metabolite, and effector coding capacity across Cochliobolus pathogens.</title>
        <authorList>
            <person name="Condon B.J."/>
            <person name="Leng Y."/>
            <person name="Wu D."/>
            <person name="Bushley K.E."/>
            <person name="Ohm R.A."/>
            <person name="Otillar R."/>
            <person name="Martin J."/>
            <person name="Schackwitz W."/>
            <person name="Grimwood J."/>
            <person name="MohdZainudin N."/>
            <person name="Xue C."/>
            <person name="Wang R."/>
            <person name="Manning V.A."/>
            <person name="Dhillon B."/>
            <person name="Tu Z.J."/>
            <person name="Steffenson B.J."/>
            <person name="Salamov A."/>
            <person name="Sun H."/>
            <person name="Lowry S."/>
            <person name="LaButti K."/>
            <person name="Han J."/>
            <person name="Copeland A."/>
            <person name="Lindquist E."/>
            <person name="Barry K."/>
            <person name="Schmutz J."/>
            <person name="Baker S.E."/>
            <person name="Ciuffetti L.M."/>
            <person name="Grigoriev I.V."/>
            <person name="Zhong S."/>
            <person name="Turgeon B.G."/>
        </authorList>
    </citation>
    <scope>NUCLEOTIDE SEQUENCE [LARGE SCALE GENOMIC DNA]</scope>
    <source>
        <strain evidence="3">C5 / ATCC 48332 / race O</strain>
    </source>
</reference>
<accession>M2TXD6</accession>
<dbReference type="AlphaFoldDB" id="M2TXD6"/>
<protein>
    <submittedName>
        <fullName evidence="2">Uncharacterized protein</fullName>
    </submittedName>
</protein>
<evidence type="ECO:0000313" key="2">
    <source>
        <dbReference type="EMBL" id="EMD86346.1"/>
    </source>
</evidence>
<proteinExistence type="predicted"/>
<feature type="region of interest" description="Disordered" evidence="1">
    <location>
        <begin position="206"/>
        <end position="249"/>
    </location>
</feature>
<gene>
    <name evidence="2" type="ORF">COCHEDRAFT_1034794</name>
</gene>
<dbReference type="HOGENOM" id="CLU_081895_0_0_1"/>
<name>M2TXD6_COCH5</name>
<reference evidence="2 3" key="1">
    <citation type="journal article" date="2012" name="PLoS Pathog.">
        <title>Diverse lifestyles and strategies of plant pathogenesis encoded in the genomes of eighteen Dothideomycetes fungi.</title>
        <authorList>
            <person name="Ohm R.A."/>
            <person name="Feau N."/>
            <person name="Henrissat B."/>
            <person name="Schoch C.L."/>
            <person name="Horwitz B.A."/>
            <person name="Barry K.W."/>
            <person name="Condon B.J."/>
            <person name="Copeland A.C."/>
            <person name="Dhillon B."/>
            <person name="Glaser F."/>
            <person name="Hesse C.N."/>
            <person name="Kosti I."/>
            <person name="LaButti K."/>
            <person name="Lindquist E.A."/>
            <person name="Lucas S."/>
            <person name="Salamov A.A."/>
            <person name="Bradshaw R.E."/>
            <person name="Ciuffetti L."/>
            <person name="Hamelin R.C."/>
            <person name="Kema G.H.J."/>
            <person name="Lawrence C."/>
            <person name="Scott J.A."/>
            <person name="Spatafora J.W."/>
            <person name="Turgeon B.G."/>
            <person name="de Wit P.J.G.M."/>
            <person name="Zhong S."/>
            <person name="Goodwin S.B."/>
            <person name="Grigoriev I.V."/>
        </authorList>
    </citation>
    <scope>NUCLEOTIDE SEQUENCE [LARGE SCALE GENOMIC DNA]</scope>
    <source>
        <strain evidence="3">C5 / ATCC 48332 / race O</strain>
    </source>
</reference>
<feature type="compositionally biased region" description="Basic residues" evidence="1">
    <location>
        <begin position="283"/>
        <end position="296"/>
    </location>
</feature>
<keyword evidence="3" id="KW-1185">Reference proteome</keyword>
<feature type="region of interest" description="Disordered" evidence="1">
    <location>
        <begin position="274"/>
        <end position="296"/>
    </location>
</feature>
<feature type="region of interest" description="Disordered" evidence="1">
    <location>
        <begin position="1"/>
        <end position="22"/>
    </location>
</feature>
<evidence type="ECO:0000313" key="3">
    <source>
        <dbReference type="Proteomes" id="UP000016936"/>
    </source>
</evidence>
<dbReference type="OrthoDB" id="3690950at2759"/>